<name>A0AAD5H2A9_9CHLO</name>
<feature type="compositionally biased region" description="Low complexity" evidence="6">
    <location>
        <begin position="338"/>
        <end position="348"/>
    </location>
</feature>
<keyword evidence="4" id="KW-0804">Transcription</keyword>
<dbReference type="FunFam" id="3.30.730.10:FF:000001">
    <property type="entry name" value="Ethylene-responsive transcription factor 2"/>
    <property type="match status" value="1"/>
</dbReference>
<keyword evidence="5" id="KW-0539">Nucleus</keyword>
<feature type="compositionally biased region" description="Low complexity" evidence="6">
    <location>
        <begin position="7"/>
        <end position="18"/>
    </location>
</feature>
<feature type="region of interest" description="Disordered" evidence="6">
    <location>
        <begin position="266"/>
        <end position="297"/>
    </location>
</feature>
<keyword evidence="2" id="KW-0805">Transcription regulation</keyword>
<feature type="region of interest" description="Disordered" evidence="6">
    <location>
        <begin position="411"/>
        <end position="435"/>
    </location>
</feature>
<dbReference type="Pfam" id="PF00847">
    <property type="entry name" value="AP2"/>
    <property type="match status" value="1"/>
</dbReference>
<feature type="compositionally biased region" description="Acidic residues" evidence="6">
    <location>
        <begin position="27"/>
        <end position="36"/>
    </location>
</feature>
<dbReference type="Proteomes" id="UP001205105">
    <property type="component" value="Unassembled WGS sequence"/>
</dbReference>
<dbReference type="PROSITE" id="PS51032">
    <property type="entry name" value="AP2_ERF"/>
    <property type="match status" value="1"/>
</dbReference>
<evidence type="ECO:0000256" key="1">
    <source>
        <dbReference type="ARBA" id="ARBA00004123"/>
    </source>
</evidence>
<dbReference type="AlphaFoldDB" id="A0AAD5H2A9"/>
<accession>A0AAD5H2A9</accession>
<dbReference type="InterPro" id="IPR016177">
    <property type="entry name" value="DNA-bd_dom_sf"/>
</dbReference>
<evidence type="ECO:0000256" key="2">
    <source>
        <dbReference type="ARBA" id="ARBA00023015"/>
    </source>
</evidence>
<keyword evidence="9" id="KW-1185">Reference proteome</keyword>
<comment type="caution">
    <text evidence="8">The sequence shown here is derived from an EMBL/GenBank/DDBJ whole genome shotgun (WGS) entry which is preliminary data.</text>
</comment>
<protein>
    <recommendedName>
        <fullName evidence="7">AP2/ERF domain-containing protein</fullName>
    </recommendedName>
</protein>
<evidence type="ECO:0000313" key="9">
    <source>
        <dbReference type="Proteomes" id="UP001205105"/>
    </source>
</evidence>
<evidence type="ECO:0000313" key="8">
    <source>
        <dbReference type="EMBL" id="KAI7841236.1"/>
    </source>
</evidence>
<sequence>MEDDAGYESGAGSAAEDGVGPACGGEEAMDAEEREDDSPRTQLIKANIRVVDSIPIQECIDGQRRAATGANNRSGYRGVRRRPWGKWAAEIRDPSRSTRRWLGTYDTPAEAARAYDAAVVAIRGHHSRTNFSYPGLQMDSLVPQGSRGRRGARSRAAAAAGQQAAATAAAGREAAGAAGAAGIPHITFRPFQPQPASLAAVPLVLPIPVPLLPSTASSLGAGGRLAGFGSGPTRSSAGSLFGGRGAAAELGLTSPFASAVPYDQRRRQEDAGEAHAAQFRAGSPGDGEPCSPGAHFTQDDMHFISENLDVLLKGRTPGYQQQQYPQQQYPQQQQYAQLQQQHWAQQDQEPLSKAGQHGGAYHISVDAAGCHPAPAPAASAVAAATAAAEGARAAAAAAAAAVGAPDLRRLTSNHSEATGGGASGSGGSGSASLGGPAAADDLEWLIGKHPASAAEAREFEMLFSGAGGGGFCAGGAGHAGGAAGFQGGMPTGQFGGAGGAGATHPFAAHMHPSAMLAAGGMAGYCGGGSGAPGLSPSAGLLFSPGAGLAGGQLERSGLFSPRFRMHLSLVRAAAAGQPEQLNNSGASSDGGSGKQSRLRDAAGRFIDSTEEAQPQLQAWLQQEQGLKAADADQHARRLALVFGSQQAALDGLPTTFEWCRSRGLKGSETVQLLDRIALARWENVVQFAALVQPVWQLLDSHIAAYVEPLRQAGARLPKHTSLAGVLCGSESAALALVMPPGHVEAWLAAVGQQLPAAAIGRLLVSLPNVVTGSPATVAAAISWAVNVLGAADPAAFFAVSPNLLAYEVSTLQRNFDSLQQALGWTAEQARQLVLQQPRLLSSSTGTVQVALAWLRQLFPDAGQLAAVIDRGSRLLCCLEQHLQGNADTLRAALGWQDGDGPLAAFVAAYPQGFAIVNFGSEDTQHKLRLLSKVVGVRADKCLATGSNYLKYRLEKMAATYMLVQDRAPHLLFSKAGELHLSWITNADKPRYLNAMGMTRAQLNTFVREWKDSEEGRRLLEGLRAGGVEGWPRPPSWHEAQQWRAEAQ</sequence>
<dbReference type="PANTHER" id="PTHR31677">
    <property type="entry name" value="AP2 DOMAIN CLASS TRANSCRIPTION FACTOR"/>
    <property type="match status" value="1"/>
</dbReference>
<dbReference type="GO" id="GO:0003677">
    <property type="term" value="F:DNA binding"/>
    <property type="evidence" value="ECO:0007669"/>
    <property type="project" value="UniProtKB-KW"/>
</dbReference>
<feature type="region of interest" description="Disordered" evidence="6">
    <location>
        <begin position="576"/>
        <end position="600"/>
    </location>
</feature>
<dbReference type="InterPro" id="IPR001471">
    <property type="entry name" value="AP2/ERF_dom"/>
</dbReference>
<dbReference type="GO" id="GO:0003700">
    <property type="term" value="F:DNA-binding transcription factor activity"/>
    <property type="evidence" value="ECO:0007669"/>
    <property type="project" value="InterPro"/>
</dbReference>
<evidence type="ECO:0000256" key="5">
    <source>
        <dbReference type="ARBA" id="ARBA00023242"/>
    </source>
</evidence>
<organism evidence="8 9">
    <name type="scientific">Chlorella ohadii</name>
    <dbReference type="NCBI Taxonomy" id="2649997"/>
    <lineage>
        <taxon>Eukaryota</taxon>
        <taxon>Viridiplantae</taxon>
        <taxon>Chlorophyta</taxon>
        <taxon>core chlorophytes</taxon>
        <taxon>Trebouxiophyceae</taxon>
        <taxon>Chlorellales</taxon>
        <taxon>Chlorellaceae</taxon>
        <taxon>Chlorella clade</taxon>
        <taxon>Chlorella</taxon>
    </lineage>
</organism>
<dbReference type="InterPro" id="IPR036955">
    <property type="entry name" value="AP2/ERF_dom_sf"/>
</dbReference>
<dbReference type="SMART" id="SM00380">
    <property type="entry name" value="AP2"/>
    <property type="match status" value="1"/>
</dbReference>
<proteinExistence type="predicted"/>
<dbReference type="PRINTS" id="PR00367">
    <property type="entry name" value="ETHRSPELEMNT"/>
</dbReference>
<dbReference type="GO" id="GO:0005634">
    <property type="term" value="C:nucleus"/>
    <property type="evidence" value="ECO:0007669"/>
    <property type="project" value="UniProtKB-SubCell"/>
</dbReference>
<feature type="domain" description="AP2/ERF" evidence="7">
    <location>
        <begin position="75"/>
        <end position="132"/>
    </location>
</feature>
<evidence type="ECO:0000259" key="7">
    <source>
        <dbReference type="PROSITE" id="PS51032"/>
    </source>
</evidence>
<dbReference type="InterPro" id="IPR038538">
    <property type="entry name" value="MTERF_sf"/>
</dbReference>
<dbReference type="EMBL" id="JADXDR010000066">
    <property type="protein sequence ID" value="KAI7841236.1"/>
    <property type="molecule type" value="Genomic_DNA"/>
</dbReference>
<evidence type="ECO:0000256" key="6">
    <source>
        <dbReference type="SAM" id="MobiDB-lite"/>
    </source>
</evidence>
<dbReference type="SUPFAM" id="SSF54171">
    <property type="entry name" value="DNA-binding domain"/>
    <property type="match status" value="1"/>
</dbReference>
<dbReference type="CDD" id="cd00018">
    <property type="entry name" value="AP2"/>
    <property type="match status" value="1"/>
</dbReference>
<feature type="compositionally biased region" description="Gly residues" evidence="6">
    <location>
        <begin position="418"/>
        <end position="429"/>
    </location>
</feature>
<gene>
    <name evidence="8" type="ORF">COHA_005073</name>
</gene>
<reference evidence="8" key="1">
    <citation type="submission" date="2020-11" db="EMBL/GenBank/DDBJ databases">
        <title>Chlorella ohadii genome sequencing and assembly.</title>
        <authorList>
            <person name="Murik O."/>
            <person name="Treves H."/>
            <person name="Kedem I."/>
            <person name="Shotland Y."/>
            <person name="Kaplan A."/>
        </authorList>
    </citation>
    <scope>NUCLEOTIDE SEQUENCE</scope>
    <source>
        <strain evidence="8">1</strain>
    </source>
</reference>
<evidence type="ECO:0000256" key="4">
    <source>
        <dbReference type="ARBA" id="ARBA00023163"/>
    </source>
</evidence>
<dbReference type="Gene3D" id="1.25.70.10">
    <property type="entry name" value="Transcription termination factor 3, mitochondrial"/>
    <property type="match status" value="1"/>
</dbReference>
<comment type="subcellular location">
    <subcellularLocation>
        <location evidence="1">Nucleus</location>
    </subcellularLocation>
</comment>
<keyword evidence="3" id="KW-0238">DNA-binding</keyword>
<dbReference type="Gene3D" id="3.30.730.10">
    <property type="entry name" value="AP2/ERF domain"/>
    <property type="match status" value="1"/>
</dbReference>
<feature type="region of interest" description="Disordered" evidence="6">
    <location>
        <begin position="1"/>
        <end position="40"/>
    </location>
</feature>
<evidence type="ECO:0000256" key="3">
    <source>
        <dbReference type="ARBA" id="ARBA00023125"/>
    </source>
</evidence>
<dbReference type="PANTHER" id="PTHR31677:SF196">
    <property type="entry name" value="ETHYLENE-RESPONSIVE TRANSCRIPTION FACTOR ERF109"/>
    <property type="match status" value="1"/>
</dbReference>
<feature type="region of interest" description="Disordered" evidence="6">
    <location>
        <begin position="338"/>
        <end position="357"/>
    </location>
</feature>